<dbReference type="EMBL" id="JACHKT010000011">
    <property type="protein sequence ID" value="MBB6003265.1"/>
    <property type="molecule type" value="Genomic_DNA"/>
</dbReference>
<name>A0A841EJB7_9BACT</name>
<dbReference type="Pfam" id="PF01557">
    <property type="entry name" value="FAA_hydrolase"/>
    <property type="match status" value="1"/>
</dbReference>
<evidence type="ECO:0000259" key="3">
    <source>
        <dbReference type="Pfam" id="PF01557"/>
    </source>
</evidence>
<dbReference type="InterPro" id="IPR036663">
    <property type="entry name" value="Fumarylacetoacetase_C_sf"/>
</dbReference>
<comment type="similarity">
    <text evidence="1">Belongs to the FAH family.</text>
</comment>
<dbReference type="PANTHER" id="PTHR42796:SF7">
    <property type="entry name" value="2-DEHYDRO-3-DEOXY-D-ARABINONATE DEHYDRATASE"/>
    <property type="match status" value="1"/>
</dbReference>
<dbReference type="PANTHER" id="PTHR42796">
    <property type="entry name" value="FUMARYLACETOACETATE HYDROLASE DOMAIN-CONTAINING PROTEIN 2A-RELATED"/>
    <property type="match status" value="1"/>
</dbReference>
<sequence length="277" mass="30930">MKIYKTKQGIIVESADKFYLSTESNWDVYVNRDDLYEQISKEIATLTSIEWTKNDILAPISQQEIWASGVTYMPSREARIEESKDAGGGDFYARVYDAERPEIFFKSSASRCVGTNDFVRIRKDSAWNIPEPELTLFATSSGKIVGYTAGNDMSSRDIEGENPLYLPQAKSYDKAAAIGPCLYVTEGEISPETLISLEILRDNVSQFQGSIAINRMKRKHDELISFLFREMSFPHGAYLMTGTGVVPPNEFTLAVGDVINITIEGIGTLTNTVEQKA</sequence>
<dbReference type="Proteomes" id="UP000524404">
    <property type="component" value="Unassembled WGS sequence"/>
</dbReference>
<dbReference type="InterPro" id="IPR011234">
    <property type="entry name" value="Fumarylacetoacetase-like_C"/>
</dbReference>
<dbReference type="EC" id="4.2.1.141" evidence="4"/>
<dbReference type="GO" id="GO:0044281">
    <property type="term" value="P:small molecule metabolic process"/>
    <property type="evidence" value="ECO:0007669"/>
    <property type="project" value="UniProtKB-ARBA"/>
</dbReference>
<evidence type="ECO:0000256" key="1">
    <source>
        <dbReference type="ARBA" id="ARBA00010211"/>
    </source>
</evidence>
<organism evidence="4 5">
    <name type="scientific">Arcicella rosea</name>
    <dbReference type="NCBI Taxonomy" id="502909"/>
    <lineage>
        <taxon>Bacteria</taxon>
        <taxon>Pseudomonadati</taxon>
        <taxon>Bacteroidota</taxon>
        <taxon>Cytophagia</taxon>
        <taxon>Cytophagales</taxon>
        <taxon>Flectobacillaceae</taxon>
        <taxon>Arcicella</taxon>
    </lineage>
</organism>
<dbReference type="SUPFAM" id="SSF56529">
    <property type="entry name" value="FAH"/>
    <property type="match status" value="1"/>
</dbReference>
<reference evidence="4 5" key="1">
    <citation type="submission" date="2020-08" db="EMBL/GenBank/DDBJ databases">
        <title>Functional genomics of gut bacteria from endangered species of beetles.</title>
        <authorList>
            <person name="Carlos-Shanley C."/>
        </authorList>
    </citation>
    <scope>NUCLEOTIDE SEQUENCE [LARGE SCALE GENOMIC DNA]</scope>
    <source>
        <strain evidence="4 5">S00070</strain>
    </source>
</reference>
<evidence type="ECO:0000313" key="5">
    <source>
        <dbReference type="Proteomes" id="UP000524404"/>
    </source>
</evidence>
<proteinExistence type="inferred from homology"/>
<feature type="domain" description="Fumarylacetoacetase-like C-terminal" evidence="3">
    <location>
        <begin position="144"/>
        <end position="273"/>
    </location>
</feature>
<protein>
    <submittedName>
        <fullName evidence="4">2-dehydro-3-deoxy-D-arabinonate dehydratase</fullName>
        <ecNumber evidence="4">4.2.1.141</ecNumber>
    </submittedName>
</protein>
<dbReference type="Gene3D" id="3.90.850.10">
    <property type="entry name" value="Fumarylacetoacetase-like, C-terminal domain"/>
    <property type="match status" value="1"/>
</dbReference>
<dbReference type="AlphaFoldDB" id="A0A841EJB7"/>
<keyword evidence="5" id="KW-1185">Reference proteome</keyword>
<dbReference type="GO" id="GO:0046872">
    <property type="term" value="F:metal ion binding"/>
    <property type="evidence" value="ECO:0007669"/>
    <property type="project" value="UniProtKB-KW"/>
</dbReference>
<gene>
    <name evidence="4" type="ORF">HNP25_001918</name>
</gene>
<dbReference type="InterPro" id="IPR051121">
    <property type="entry name" value="FAH"/>
</dbReference>
<keyword evidence="4" id="KW-0456">Lyase</keyword>
<comment type="caution">
    <text evidence="4">The sequence shown here is derived from an EMBL/GenBank/DDBJ whole genome shotgun (WGS) entry which is preliminary data.</text>
</comment>
<evidence type="ECO:0000313" key="4">
    <source>
        <dbReference type="EMBL" id="MBB6003265.1"/>
    </source>
</evidence>
<dbReference type="GO" id="GO:0016829">
    <property type="term" value="F:lyase activity"/>
    <property type="evidence" value="ECO:0007669"/>
    <property type="project" value="UniProtKB-KW"/>
</dbReference>
<dbReference type="RefSeq" id="WP_184133619.1">
    <property type="nucleotide sequence ID" value="NZ_JACHKT010000011.1"/>
</dbReference>
<accession>A0A841EJB7</accession>
<evidence type="ECO:0000256" key="2">
    <source>
        <dbReference type="ARBA" id="ARBA00022723"/>
    </source>
</evidence>
<keyword evidence="2" id="KW-0479">Metal-binding</keyword>